<accession>A0A6A5WHK3</accession>
<feature type="domain" description="Nuclear speckle splicing regulatory protein 1 N-terminal" evidence="4">
    <location>
        <begin position="87"/>
        <end position="204"/>
    </location>
</feature>
<evidence type="ECO:0000256" key="2">
    <source>
        <dbReference type="ARBA" id="ARBA00023054"/>
    </source>
</evidence>
<dbReference type="PANTHER" id="PTHR47845">
    <property type="entry name" value="NUCLEAR SPECKLE SPLICING REGULATORY PROTEIN 1 HOMOLOG"/>
    <property type="match status" value="1"/>
</dbReference>
<keyword evidence="2" id="KW-0175">Coiled coil</keyword>
<sequence length="379" mass="42798">TPLKTTSKPKPAKRKPLFDDDDETSKPKKSKNEEEILEFNFDETAAVVEPPKKSAPLKPKGPPLGPPPLKKKETTISGGSGNILDAQERLKEAIELDPTIFDYDAAYDVISARKAAKASAEEEDALQRRPKYMENLFESAEVRKKDLLRARDKLVQREREAEGDEFADKEKFVTGAYKQQQEETRKAEEEEKKRQEAEDEKRRKTGMQSFHRRMLLEEEKRHEETLKAAAELAKKGTKPDAEKEEEKTAEQLAKEMLATGKNITMNDDGLVTDKRQLLSVGLNVVAKPKKTTAAAGESSRPSGPPQPYKGRNPVQRETRERQTQMIAEQIEQAAKRAAEEEAEAQRKIEEAAKSRKTEADVMSAKERYLQRKKEAAAAK</sequence>
<feature type="compositionally biased region" description="Basic and acidic residues" evidence="3">
    <location>
        <begin position="156"/>
        <end position="172"/>
    </location>
</feature>
<dbReference type="PANTHER" id="PTHR47845:SF1">
    <property type="entry name" value="NUCLEAR SPECKLE SPLICING REGULATORY PROTEIN 1 HOMOLOG"/>
    <property type="match status" value="1"/>
</dbReference>
<feature type="compositionally biased region" description="Basic and acidic residues" evidence="3">
    <location>
        <begin position="180"/>
        <end position="202"/>
    </location>
</feature>
<name>A0A6A5WHK3_9PLEO</name>
<feature type="compositionally biased region" description="Basic and acidic residues" evidence="3">
    <location>
        <begin position="24"/>
        <end position="34"/>
    </location>
</feature>
<gene>
    <name evidence="5" type="ORF">P154DRAFT_377688</name>
</gene>
<dbReference type="GO" id="GO:0000381">
    <property type="term" value="P:regulation of alternative mRNA splicing, via spliceosome"/>
    <property type="evidence" value="ECO:0007669"/>
    <property type="project" value="InterPro"/>
</dbReference>
<dbReference type="EMBL" id="ML977617">
    <property type="protein sequence ID" value="KAF1997156.1"/>
    <property type="molecule type" value="Genomic_DNA"/>
</dbReference>
<reference evidence="5" key="1">
    <citation type="journal article" date="2020" name="Stud. Mycol.">
        <title>101 Dothideomycetes genomes: a test case for predicting lifestyles and emergence of pathogens.</title>
        <authorList>
            <person name="Haridas S."/>
            <person name="Albert R."/>
            <person name="Binder M."/>
            <person name="Bloem J."/>
            <person name="Labutti K."/>
            <person name="Salamov A."/>
            <person name="Andreopoulos B."/>
            <person name="Baker S."/>
            <person name="Barry K."/>
            <person name="Bills G."/>
            <person name="Bluhm B."/>
            <person name="Cannon C."/>
            <person name="Castanera R."/>
            <person name="Culley D."/>
            <person name="Daum C."/>
            <person name="Ezra D."/>
            <person name="Gonzalez J."/>
            <person name="Henrissat B."/>
            <person name="Kuo A."/>
            <person name="Liang C."/>
            <person name="Lipzen A."/>
            <person name="Lutzoni F."/>
            <person name="Magnuson J."/>
            <person name="Mondo S."/>
            <person name="Nolan M."/>
            <person name="Ohm R."/>
            <person name="Pangilinan J."/>
            <person name="Park H.-J."/>
            <person name="Ramirez L."/>
            <person name="Alfaro M."/>
            <person name="Sun H."/>
            <person name="Tritt A."/>
            <person name="Yoshinaga Y."/>
            <person name="Zwiers L.-H."/>
            <person name="Turgeon B."/>
            <person name="Goodwin S."/>
            <person name="Spatafora J."/>
            <person name="Crous P."/>
            <person name="Grigoriev I."/>
        </authorList>
    </citation>
    <scope>NUCLEOTIDE SEQUENCE</scope>
    <source>
        <strain evidence="5">CBS 123094</strain>
    </source>
</reference>
<keyword evidence="6" id="KW-1185">Reference proteome</keyword>
<dbReference type="AlphaFoldDB" id="A0A6A5WHK3"/>
<evidence type="ECO:0000259" key="4">
    <source>
        <dbReference type="Pfam" id="PF09745"/>
    </source>
</evidence>
<feature type="compositionally biased region" description="Basic and acidic residues" evidence="3">
    <location>
        <begin position="214"/>
        <end position="252"/>
    </location>
</feature>
<feature type="non-terminal residue" evidence="5">
    <location>
        <position position="1"/>
    </location>
</feature>
<feature type="region of interest" description="Disordered" evidence="3">
    <location>
        <begin position="1"/>
        <end position="82"/>
    </location>
</feature>
<protein>
    <recommendedName>
        <fullName evidence="4">Nuclear speckle splicing regulatory protein 1 N-terminal domain-containing protein</fullName>
    </recommendedName>
</protein>
<dbReference type="Pfam" id="PF09745">
    <property type="entry name" value="NSRP1_N"/>
    <property type="match status" value="1"/>
</dbReference>
<evidence type="ECO:0000313" key="6">
    <source>
        <dbReference type="Proteomes" id="UP000799779"/>
    </source>
</evidence>
<organism evidence="5 6">
    <name type="scientific">Amniculicola lignicola CBS 123094</name>
    <dbReference type="NCBI Taxonomy" id="1392246"/>
    <lineage>
        <taxon>Eukaryota</taxon>
        <taxon>Fungi</taxon>
        <taxon>Dikarya</taxon>
        <taxon>Ascomycota</taxon>
        <taxon>Pezizomycotina</taxon>
        <taxon>Dothideomycetes</taxon>
        <taxon>Pleosporomycetidae</taxon>
        <taxon>Pleosporales</taxon>
        <taxon>Amniculicolaceae</taxon>
        <taxon>Amniculicola</taxon>
    </lineage>
</organism>
<evidence type="ECO:0000313" key="5">
    <source>
        <dbReference type="EMBL" id="KAF1997156.1"/>
    </source>
</evidence>
<proteinExistence type="inferred from homology"/>
<comment type="similarity">
    <text evidence="1">Belongs to the NSRP1 family.</text>
</comment>
<dbReference type="Proteomes" id="UP000799779">
    <property type="component" value="Unassembled WGS sequence"/>
</dbReference>
<dbReference type="OrthoDB" id="446635at2759"/>
<evidence type="ECO:0000256" key="1">
    <source>
        <dbReference type="ARBA" id="ARBA00010126"/>
    </source>
</evidence>
<feature type="region of interest" description="Disordered" evidence="3">
    <location>
        <begin position="284"/>
        <end position="365"/>
    </location>
</feature>
<feature type="region of interest" description="Disordered" evidence="3">
    <location>
        <begin position="156"/>
        <end position="252"/>
    </location>
</feature>
<dbReference type="InterPro" id="IPR018612">
    <property type="entry name" value="NSRP1_N"/>
</dbReference>
<feature type="compositionally biased region" description="Basic and acidic residues" evidence="3">
    <location>
        <begin position="333"/>
        <end position="365"/>
    </location>
</feature>
<feature type="compositionally biased region" description="Pro residues" evidence="3">
    <location>
        <begin position="59"/>
        <end position="68"/>
    </location>
</feature>
<dbReference type="InterPro" id="IPR053246">
    <property type="entry name" value="NS_splicing_regulatory_protein"/>
</dbReference>
<feature type="non-terminal residue" evidence="5">
    <location>
        <position position="379"/>
    </location>
</feature>
<evidence type="ECO:0000256" key="3">
    <source>
        <dbReference type="SAM" id="MobiDB-lite"/>
    </source>
</evidence>